<keyword evidence="2 5" id="KW-0812">Transmembrane</keyword>
<evidence type="ECO:0000256" key="2">
    <source>
        <dbReference type="ARBA" id="ARBA00022692"/>
    </source>
</evidence>
<comment type="subcellular location">
    <subcellularLocation>
        <location evidence="1">Membrane</location>
        <topology evidence="1">Single-pass membrane protein</topology>
    </subcellularLocation>
</comment>
<dbReference type="InterPro" id="IPR044839">
    <property type="entry name" value="NDR1-like"/>
</dbReference>
<dbReference type="GO" id="GO:0009506">
    <property type="term" value="C:plasmodesma"/>
    <property type="evidence" value="ECO:0000318"/>
    <property type="project" value="GO_Central"/>
</dbReference>
<dbReference type="Proteomes" id="UP000036987">
    <property type="component" value="Unassembled WGS sequence"/>
</dbReference>
<evidence type="ECO:0000256" key="4">
    <source>
        <dbReference type="ARBA" id="ARBA00023136"/>
    </source>
</evidence>
<evidence type="ECO:0000259" key="6">
    <source>
        <dbReference type="Pfam" id="PF03168"/>
    </source>
</evidence>
<keyword evidence="3 5" id="KW-1133">Transmembrane helix</keyword>
<evidence type="ECO:0000313" key="7">
    <source>
        <dbReference type="EMBL" id="KMZ72325.1"/>
    </source>
</evidence>
<evidence type="ECO:0000256" key="3">
    <source>
        <dbReference type="ARBA" id="ARBA00022989"/>
    </source>
</evidence>
<comment type="caution">
    <text evidence="7">The sequence shown here is derived from an EMBL/GenBank/DDBJ whole genome shotgun (WGS) entry which is preliminary data.</text>
</comment>
<accession>A0A0K9PVQ4</accession>
<evidence type="ECO:0000256" key="5">
    <source>
        <dbReference type="SAM" id="Phobius"/>
    </source>
</evidence>
<dbReference type="InterPro" id="IPR004864">
    <property type="entry name" value="LEA_2"/>
</dbReference>
<dbReference type="GO" id="GO:0098542">
    <property type="term" value="P:defense response to other organism"/>
    <property type="evidence" value="ECO:0007669"/>
    <property type="project" value="InterPro"/>
</dbReference>
<feature type="transmembrane region" description="Helical" evidence="5">
    <location>
        <begin position="20"/>
        <end position="43"/>
    </location>
</feature>
<keyword evidence="4 5" id="KW-0472">Membrane</keyword>
<dbReference type="Pfam" id="PF03168">
    <property type="entry name" value="LEA_2"/>
    <property type="match status" value="1"/>
</dbReference>
<proteinExistence type="predicted"/>
<dbReference type="GO" id="GO:0005886">
    <property type="term" value="C:plasma membrane"/>
    <property type="evidence" value="ECO:0000318"/>
    <property type="project" value="GO_Central"/>
</dbReference>
<evidence type="ECO:0000256" key="1">
    <source>
        <dbReference type="ARBA" id="ARBA00004167"/>
    </source>
</evidence>
<dbReference type="OrthoDB" id="1426517at2759"/>
<dbReference type="AlphaFoldDB" id="A0A0K9PVQ4"/>
<feature type="domain" description="Late embryogenesis abundant protein LEA-2 subgroup" evidence="6">
    <location>
        <begin position="78"/>
        <end position="181"/>
    </location>
</feature>
<sequence>MVTKDCKNSGDCEDRRFYKHIFVCLFSFIVLILFIILIIFLVLRPHKPKFTLQDATVYKLNFTQGYEPYHMTTTVQVTLSSHNPNNRIGVYYDKLDVYLDYKSQQITVPTAITSVYQGHNDVTVWSPFLFGVDIPVAPYLCISVTEDQTAGLVLMHVRTSGKLRWKVGSWTSGHYHIHVNCPAFMSVDGNGVYRFQQITDCTVDV</sequence>
<protein>
    <submittedName>
        <fullName evidence="7">Harpin-induced like protein 11</fullName>
    </submittedName>
</protein>
<gene>
    <name evidence="7" type="ORF">ZOSMA_166G00200</name>
</gene>
<dbReference type="OMA" id="HEEINVW"/>
<keyword evidence="8" id="KW-1185">Reference proteome</keyword>
<dbReference type="EMBL" id="LFYR01000636">
    <property type="protein sequence ID" value="KMZ72325.1"/>
    <property type="molecule type" value="Genomic_DNA"/>
</dbReference>
<name>A0A0K9PVQ4_ZOSMR</name>
<reference evidence="8" key="1">
    <citation type="journal article" date="2016" name="Nature">
        <title>The genome of the seagrass Zostera marina reveals angiosperm adaptation to the sea.</title>
        <authorList>
            <person name="Olsen J.L."/>
            <person name="Rouze P."/>
            <person name="Verhelst B."/>
            <person name="Lin Y.-C."/>
            <person name="Bayer T."/>
            <person name="Collen J."/>
            <person name="Dattolo E."/>
            <person name="De Paoli E."/>
            <person name="Dittami S."/>
            <person name="Maumus F."/>
            <person name="Michel G."/>
            <person name="Kersting A."/>
            <person name="Lauritano C."/>
            <person name="Lohaus R."/>
            <person name="Toepel M."/>
            <person name="Tonon T."/>
            <person name="Vanneste K."/>
            <person name="Amirebrahimi M."/>
            <person name="Brakel J."/>
            <person name="Bostroem C."/>
            <person name="Chovatia M."/>
            <person name="Grimwood J."/>
            <person name="Jenkins J.W."/>
            <person name="Jueterbock A."/>
            <person name="Mraz A."/>
            <person name="Stam W.T."/>
            <person name="Tice H."/>
            <person name="Bornberg-Bauer E."/>
            <person name="Green P.J."/>
            <person name="Pearson G.A."/>
            <person name="Procaccini G."/>
            <person name="Duarte C.M."/>
            <person name="Schmutz J."/>
            <person name="Reusch T.B.H."/>
            <person name="Van de Peer Y."/>
        </authorList>
    </citation>
    <scope>NUCLEOTIDE SEQUENCE [LARGE SCALE GENOMIC DNA]</scope>
    <source>
        <strain evidence="8">cv. Finnish</strain>
    </source>
</reference>
<dbReference type="PANTHER" id="PTHR31415">
    <property type="entry name" value="OS05G0367900 PROTEIN"/>
    <property type="match status" value="1"/>
</dbReference>
<organism evidence="7 8">
    <name type="scientific">Zostera marina</name>
    <name type="common">Eelgrass</name>
    <dbReference type="NCBI Taxonomy" id="29655"/>
    <lineage>
        <taxon>Eukaryota</taxon>
        <taxon>Viridiplantae</taxon>
        <taxon>Streptophyta</taxon>
        <taxon>Embryophyta</taxon>
        <taxon>Tracheophyta</taxon>
        <taxon>Spermatophyta</taxon>
        <taxon>Magnoliopsida</taxon>
        <taxon>Liliopsida</taxon>
        <taxon>Zosteraceae</taxon>
        <taxon>Zostera</taxon>
    </lineage>
</organism>
<evidence type="ECO:0000313" key="8">
    <source>
        <dbReference type="Proteomes" id="UP000036987"/>
    </source>
</evidence>
<dbReference type="PANTHER" id="PTHR31415:SF166">
    <property type="entry name" value="LATE EMBRYOGENESIS ABUNDANT (LEA) HYDROXYPROLINE-RICH GLYCOPROTEIN FAMILY"/>
    <property type="match status" value="1"/>
</dbReference>